<dbReference type="EMBL" id="SJDU01000675">
    <property type="protein sequence ID" value="TKZ23422.1"/>
    <property type="molecule type" value="Genomic_DNA"/>
</dbReference>
<protein>
    <submittedName>
        <fullName evidence="1">Uncharacterized protein</fullName>
    </submittedName>
</protein>
<evidence type="ECO:0000313" key="2">
    <source>
        <dbReference type="Proteomes" id="UP000310168"/>
    </source>
</evidence>
<reference evidence="1 2" key="1">
    <citation type="journal article" date="2019" name="Anaerobe">
        <title>Brachyspira catarrhinii sp. nov., an anaerobic intestinal spirochaete isolated from vervet monkeys may have been misidentified as Brachyspira aalborgi in previous studies.</title>
        <authorList>
            <person name="Phillips N.D."/>
            <person name="La T."/>
            <person name="Hampson D.J."/>
        </authorList>
    </citation>
    <scope>NUCLEOTIDE SEQUENCE [LARGE SCALE GENOMIC DNA]</scope>
    <source>
        <strain evidence="1 2">Z12</strain>
    </source>
</reference>
<keyword evidence="2" id="KW-1185">Reference proteome</keyword>
<name>A0ABY2TMA4_9SPIR</name>
<evidence type="ECO:0000313" key="1">
    <source>
        <dbReference type="EMBL" id="TKZ23422.1"/>
    </source>
</evidence>
<sequence>MNYIIDLDECINNLKDDNELDLSIKAHLLALKKENVLKKIKDISMLIGRCIDEKTAIKEYASKYEDYYNELSDLDYKIKNIDYQIYKLKNNEK</sequence>
<gene>
    <name evidence="1" type="ORF">EZH24_13015</name>
</gene>
<comment type="caution">
    <text evidence="1">The sequence shown here is derived from an EMBL/GenBank/DDBJ whole genome shotgun (WGS) entry which is preliminary data.</text>
</comment>
<dbReference type="RefSeq" id="WP_137999443.1">
    <property type="nucleotide sequence ID" value="NZ_SJDU01000675.1"/>
</dbReference>
<dbReference type="Proteomes" id="UP000310168">
    <property type="component" value="Unassembled WGS sequence"/>
</dbReference>
<organism evidence="1 2">
    <name type="scientific">Brachyspira catarrhinii</name>
    <dbReference type="NCBI Taxonomy" id="2528966"/>
    <lineage>
        <taxon>Bacteria</taxon>
        <taxon>Pseudomonadati</taxon>
        <taxon>Spirochaetota</taxon>
        <taxon>Spirochaetia</taxon>
        <taxon>Brachyspirales</taxon>
        <taxon>Brachyspiraceae</taxon>
        <taxon>Brachyspira</taxon>
    </lineage>
</organism>
<accession>A0ABY2TMA4</accession>
<proteinExistence type="predicted"/>